<name>A0A8C9YYC0_SANLU</name>
<reference evidence="1" key="2">
    <citation type="submission" date="2025-09" db="UniProtKB">
        <authorList>
            <consortium name="Ensembl"/>
        </authorList>
    </citation>
    <scope>IDENTIFICATION</scope>
</reference>
<dbReference type="Ensembl" id="ENSSLUT00000032933.1">
    <property type="protein sequence ID" value="ENSSLUP00000031912.1"/>
    <property type="gene ID" value="ENSSLUG00000014260.1"/>
</dbReference>
<accession>A0A8C9YYC0</accession>
<keyword evidence="2" id="KW-1185">Reference proteome</keyword>
<dbReference type="AlphaFoldDB" id="A0A8C9YYC0"/>
<reference evidence="1" key="1">
    <citation type="submission" date="2025-08" db="UniProtKB">
        <authorList>
            <consortium name="Ensembl"/>
        </authorList>
    </citation>
    <scope>IDENTIFICATION</scope>
</reference>
<protein>
    <submittedName>
        <fullName evidence="1">Uncharacterized protein</fullName>
    </submittedName>
</protein>
<proteinExistence type="predicted"/>
<evidence type="ECO:0000313" key="1">
    <source>
        <dbReference type="Ensembl" id="ENSSLUP00000031912.1"/>
    </source>
</evidence>
<dbReference type="GeneTree" id="ENSGT01030000234819"/>
<evidence type="ECO:0000313" key="2">
    <source>
        <dbReference type="Proteomes" id="UP000694568"/>
    </source>
</evidence>
<sequence>MAPFPIIDLLVTSLQLCFPRAHIDQQVQIPLQQLHGKVISLQLPTRLLLFGTLRTAVAEQQEPAGLRSAEVEGDRSRLLGVPLGQGDVGLGGLKGDGVQGRHVLAAKHQVTIQGDFRVTLDGQP</sequence>
<dbReference type="Proteomes" id="UP000694568">
    <property type="component" value="Unplaced"/>
</dbReference>
<organism evidence="1 2">
    <name type="scientific">Sander lucioperca</name>
    <name type="common">Pike-perch</name>
    <name type="synonym">Perca lucioperca</name>
    <dbReference type="NCBI Taxonomy" id="283035"/>
    <lineage>
        <taxon>Eukaryota</taxon>
        <taxon>Metazoa</taxon>
        <taxon>Chordata</taxon>
        <taxon>Craniata</taxon>
        <taxon>Vertebrata</taxon>
        <taxon>Euteleostomi</taxon>
        <taxon>Actinopterygii</taxon>
        <taxon>Neopterygii</taxon>
        <taxon>Teleostei</taxon>
        <taxon>Neoteleostei</taxon>
        <taxon>Acanthomorphata</taxon>
        <taxon>Eupercaria</taxon>
        <taxon>Perciformes</taxon>
        <taxon>Percoidei</taxon>
        <taxon>Percidae</taxon>
        <taxon>Luciopercinae</taxon>
        <taxon>Sander</taxon>
    </lineage>
</organism>